<evidence type="ECO:0000256" key="6">
    <source>
        <dbReference type="ARBA" id="ARBA00050364"/>
    </source>
</evidence>
<evidence type="ECO:0000256" key="11">
    <source>
        <dbReference type="RuleBase" id="RU004327"/>
    </source>
</evidence>
<dbReference type="InterPro" id="IPR005844">
    <property type="entry name" value="A-D-PHexomutase_a/b/a-I"/>
</dbReference>
<dbReference type="InterPro" id="IPR016055">
    <property type="entry name" value="A-D-PHexomutase_a/b/a-I/II/III"/>
</dbReference>
<dbReference type="Pfam" id="PF02878">
    <property type="entry name" value="PGM_PMM_I"/>
    <property type="match status" value="1"/>
</dbReference>
<name>R4KBS3_CLOPA</name>
<dbReference type="GO" id="GO:0006048">
    <property type="term" value="P:UDP-N-acetylglucosamine biosynthetic process"/>
    <property type="evidence" value="ECO:0007669"/>
    <property type="project" value="TreeGrafter"/>
</dbReference>
<dbReference type="InterPro" id="IPR036900">
    <property type="entry name" value="A-D-PHexomutase_C_sf"/>
</dbReference>
<dbReference type="SUPFAM" id="SSF53738">
    <property type="entry name" value="Phosphoglucomutase, first 3 domains"/>
    <property type="match status" value="3"/>
</dbReference>
<dbReference type="FunFam" id="3.30.310.50:FF:000001">
    <property type="entry name" value="Phosphoglucosamine mutase"/>
    <property type="match status" value="1"/>
</dbReference>
<dbReference type="AlphaFoldDB" id="R4KBS3"/>
<sequence>MSRMFGTDGVRGVANCELTPEIAYSLGRAGAYVLSKGSHKPRILVGTDTRISKDMLESALVSGILSVGAEAVCVGVIPTPAIAYLTRKYKLDAGIVISASHNPVEYNGIKFFNSQGYKLSDELEDKIQGVIENNCKDIPSPSGENLGRKVIEDSALEDYMEFAKSTINCDLKGMRIALDCANGASYKTSVKTFRDLGAEIVVINNDPDGININKCCGSTHPEELMEYVVKKKCDLGLAFDGDADRCLAVDEKGNLIDGDFIMAICGKHLKENGKLNEDVVVVTVMSNMGLFISLDKENINTVKTKVGDRYVLEEMLKQGYKLGGEQSGHIIFLDYNTTGDGLVTGLQLSSIVKNSSNTLSELASMMKKLPQVLANATIPNNKKNIYKEDLEIVNEIKKIEKKLDGTGRVLIRPSGTEPLVRVMLEGENQAELDEMAHSLAKLIEEKANAKAAVLEG</sequence>
<dbReference type="Pfam" id="PF02879">
    <property type="entry name" value="PGM_PMM_II"/>
    <property type="match status" value="1"/>
</dbReference>
<evidence type="ECO:0000313" key="17">
    <source>
        <dbReference type="Proteomes" id="UP000013523"/>
    </source>
</evidence>
<feature type="active site" description="Phosphoserine intermediate" evidence="9">
    <location>
        <position position="100"/>
    </location>
</feature>
<reference evidence="16 17" key="1">
    <citation type="submission" date="2012-01" db="EMBL/GenBank/DDBJ databases">
        <title>Complete sequence of chromosome of Clostridium pasteurianum BC1.</title>
        <authorList>
            <consortium name="US DOE Joint Genome Institute"/>
            <person name="Lucas S."/>
            <person name="Han J."/>
            <person name="Lapidus A."/>
            <person name="Cheng J.-F."/>
            <person name="Goodwin L."/>
            <person name="Pitluck S."/>
            <person name="Peters L."/>
            <person name="Mikhailova N."/>
            <person name="Teshima H."/>
            <person name="Detter J.C."/>
            <person name="Han C."/>
            <person name="Tapia R."/>
            <person name="Land M."/>
            <person name="Hauser L."/>
            <person name="Kyrpides N."/>
            <person name="Ivanova N."/>
            <person name="Pagani I."/>
            <person name="Dunn J."/>
            <person name="Taghavi S."/>
            <person name="Francis A."/>
            <person name="van der Lelie D."/>
            <person name="Woyke T."/>
        </authorList>
    </citation>
    <scope>NUCLEOTIDE SEQUENCE [LARGE SCALE GENOMIC DNA]</scope>
    <source>
        <strain evidence="16 17">BC1</strain>
    </source>
</reference>
<dbReference type="GO" id="GO:0004615">
    <property type="term" value="F:phosphomannomutase activity"/>
    <property type="evidence" value="ECO:0007669"/>
    <property type="project" value="TreeGrafter"/>
</dbReference>
<protein>
    <recommendedName>
        <fullName evidence="8 9">Phosphoglucosamine mutase</fullName>
        <ecNumber evidence="7 9">5.4.2.10</ecNumber>
    </recommendedName>
</protein>
<keyword evidence="5 9" id="KW-0413">Isomerase</keyword>
<dbReference type="eggNOG" id="COG1109">
    <property type="taxonomic scope" value="Bacteria"/>
</dbReference>
<evidence type="ECO:0000256" key="10">
    <source>
        <dbReference type="RuleBase" id="RU004326"/>
    </source>
</evidence>
<comment type="catalytic activity">
    <reaction evidence="6 9 11">
        <text>alpha-D-glucosamine 1-phosphate = D-glucosamine 6-phosphate</text>
        <dbReference type="Rhea" id="RHEA:23424"/>
        <dbReference type="ChEBI" id="CHEBI:58516"/>
        <dbReference type="ChEBI" id="CHEBI:58725"/>
        <dbReference type="EC" id="5.4.2.10"/>
    </reaction>
</comment>
<dbReference type="OrthoDB" id="9806956at2"/>
<comment type="PTM">
    <text evidence="9">Activated by phosphorylation.</text>
</comment>
<dbReference type="Gene3D" id="3.40.120.10">
    <property type="entry name" value="Alpha-D-Glucose-1,6-Bisphosphate, subunit A, domain 3"/>
    <property type="match status" value="3"/>
</dbReference>
<proteinExistence type="inferred from homology"/>
<dbReference type="PANTHER" id="PTHR42946">
    <property type="entry name" value="PHOSPHOHEXOSE MUTASE"/>
    <property type="match status" value="1"/>
</dbReference>
<dbReference type="PANTHER" id="PTHR42946:SF1">
    <property type="entry name" value="PHOSPHOGLUCOMUTASE (ALPHA-D-GLUCOSE-1,6-BISPHOSPHATE-DEPENDENT)"/>
    <property type="match status" value="1"/>
</dbReference>
<dbReference type="InterPro" id="IPR005845">
    <property type="entry name" value="A-D-PHexomutase_a/b/a-II"/>
</dbReference>
<dbReference type="Pfam" id="PF02880">
    <property type="entry name" value="PGM_PMM_III"/>
    <property type="match status" value="1"/>
</dbReference>
<dbReference type="EC" id="5.4.2.10" evidence="7 9"/>
<accession>R4KBS3</accession>
<dbReference type="InterPro" id="IPR005841">
    <property type="entry name" value="Alpha-D-phosphohexomutase_SF"/>
</dbReference>
<dbReference type="GO" id="GO:0008966">
    <property type="term" value="F:phosphoglucosamine mutase activity"/>
    <property type="evidence" value="ECO:0007669"/>
    <property type="project" value="UniProtKB-UniRule"/>
</dbReference>
<dbReference type="NCBIfam" id="NF008139">
    <property type="entry name" value="PRK10887.1"/>
    <property type="match status" value="1"/>
</dbReference>
<evidence type="ECO:0000256" key="5">
    <source>
        <dbReference type="ARBA" id="ARBA00023235"/>
    </source>
</evidence>
<dbReference type="RefSeq" id="WP_015617422.1">
    <property type="nucleotide sequence ID" value="NC_021182.1"/>
</dbReference>
<dbReference type="GO" id="GO:0005829">
    <property type="term" value="C:cytosol"/>
    <property type="evidence" value="ECO:0007669"/>
    <property type="project" value="TreeGrafter"/>
</dbReference>
<evidence type="ECO:0000256" key="2">
    <source>
        <dbReference type="ARBA" id="ARBA00022553"/>
    </source>
</evidence>
<feature type="modified residue" description="Phosphoserine" evidence="9">
    <location>
        <position position="100"/>
    </location>
</feature>
<dbReference type="InterPro" id="IPR005846">
    <property type="entry name" value="A-D-PHexomutase_a/b/a-III"/>
</dbReference>
<dbReference type="GO" id="GO:0005975">
    <property type="term" value="P:carbohydrate metabolic process"/>
    <property type="evidence" value="ECO:0007669"/>
    <property type="project" value="InterPro"/>
</dbReference>
<keyword evidence="3 9" id="KW-0479">Metal-binding</keyword>
<dbReference type="Pfam" id="PF00408">
    <property type="entry name" value="PGM_PMM_IV"/>
    <property type="match status" value="1"/>
</dbReference>
<dbReference type="PROSITE" id="PS00710">
    <property type="entry name" value="PGM_PMM"/>
    <property type="match status" value="1"/>
</dbReference>
<dbReference type="FunFam" id="3.40.120.10:FF:000001">
    <property type="entry name" value="Phosphoglucosamine mutase"/>
    <property type="match status" value="1"/>
</dbReference>
<evidence type="ECO:0000259" key="12">
    <source>
        <dbReference type="Pfam" id="PF00408"/>
    </source>
</evidence>
<dbReference type="HAMAP" id="MF_01554_B">
    <property type="entry name" value="GlmM_B"/>
    <property type="match status" value="1"/>
</dbReference>
<evidence type="ECO:0000259" key="14">
    <source>
        <dbReference type="Pfam" id="PF02879"/>
    </source>
</evidence>
<comment type="function">
    <text evidence="9 11">Catalyzes the conversion of glucosamine-6-phosphate to glucosamine-1-phosphate.</text>
</comment>
<dbReference type="FunFam" id="3.40.120.10:FF:000002">
    <property type="entry name" value="Phosphoglucosamine mutase"/>
    <property type="match status" value="1"/>
</dbReference>
<evidence type="ECO:0000259" key="13">
    <source>
        <dbReference type="Pfam" id="PF02878"/>
    </source>
</evidence>
<dbReference type="NCBIfam" id="TIGR01455">
    <property type="entry name" value="glmM"/>
    <property type="match status" value="1"/>
</dbReference>
<dbReference type="SUPFAM" id="SSF55957">
    <property type="entry name" value="Phosphoglucomutase, C-terminal domain"/>
    <property type="match status" value="1"/>
</dbReference>
<dbReference type="InterPro" id="IPR006352">
    <property type="entry name" value="GlmM_bact"/>
</dbReference>
<dbReference type="InterPro" id="IPR050060">
    <property type="entry name" value="Phosphoglucosamine_mutase"/>
</dbReference>
<evidence type="ECO:0000256" key="7">
    <source>
        <dbReference type="ARBA" id="ARBA00066330"/>
    </source>
</evidence>
<comment type="similarity">
    <text evidence="1 9 10">Belongs to the phosphohexose mutase family.</text>
</comment>
<evidence type="ECO:0000256" key="1">
    <source>
        <dbReference type="ARBA" id="ARBA00010231"/>
    </source>
</evidence>
<evidence type="ECO:0000313" key="16">
    <source>
        <dbReference type="EMBL" id="AGK99151.1"/>
    </source>
</evidence>
<evidence type="ECO:0000256" key="8">
    <source>
        <dbReference type="ARBA" id="ARBA00068193"/>
    </source>
</evidence>
<dbReference type="Gene3D" id="3.30.310.50">
    <property type="entry name" value="Alpha-D-phosphohexomutase, C-terminal domain"/>
    <property type="match status" value="1"/>
</dbReference>
<feature type="domain" description="Alpha-D-phosphohexomutase C-terminal" evidence="12">
    <location>
        <begin position="373"/>
        <end position="441"/>
    </location>
</feature>
<gene>
    <name evidence="9" type="primary">glmM</name>
    <name evidence="16" type="ORF">Clopa_4440</name>
</gene>
<organism evidence="16 17">
    <name type="scientific">Clostridium pasteurianum BC1</name>
    <dbReference type="NCBI Taxonomy" id="86416"/>
    <lineage>
        <taxon>Bacteria</taxon>
        <taxon>Bacillati</taxon>
        <taxon>Bacillota</taxon>
        <taxon>Clostridia</taxon>
        <taxon>Eubacteriales</taxon>
        <taxon>Clostridiaceae</taxon>
        <taxon>Clostridium</taxon>
    </lineage>
</organism>
<keyword evidence="2 9" id="KW-0597">Phosphoprotein</keyword>
<keyword evidence="17" id="KW-1185">Reference proteome</keyword>
<evidence type="ECO:0000256" key="4">
    <source>
        <dbReference type="ARBA" id="ARBA00022842"/>
    </source>
</evidence>
<evidence type="ECO:0000259" key="15">
    <source>
        <dbReference type="Pfam" id="PF02880"/>
    </source>
</evidence>
<dbReference type="Proteomes" id="UP000013523">
    <property type="component" value="Chromosome"/>
</dbReference>
<dbReference type="STRING" id="86416.Clopa_4440"/>
<feature type="binding site" evidence="9">
    <location>
        <position position="240"/>
    </location>
    <ligand>
        <name>Mg(2+)</name>
        <dbReference type="ChEBI" id="CHEBI:18420"/>
    </ligand>
</feature>
<keyword evidence="4 9" id="KW-0460">Magnesium</keyword>
<evidence type="ECO:0000256" key="3">
    <source>
        <dbReference type="ARBA" id="ARBA00022723"/>
    </source>
</evidence>
<dbReference type="GO" id="GO:0009252">
    <property type="term" value="P:peptidoglycan biosynthetic process"/>
    <property type="evidence" value="ECO:0007669"/>
    <property type="project" value="TreeGrafter"/>
</dbReference>
<dbReference type="KEGG" id="cpas:Clopa_4440"/>
<feature type="domain" description="Alpha-D-phosphohexomutase alpha/beta/alpha" evidence="14">
    <location>
        <begin position="157"/>
        <end position="253"/>
    </location>
</feature>
<feature type="binding site" evidence="9">
    <location>
        <position position="244"/>
    </location>
    <ligand>
        <name>Mg(2+)</name>
        <dbReference type="ChEBI" id="CHEBI:18420"/>
    </ligand>
</feature>
<dbReference type="PRINTS" id="PR00509">
    <property type="entry name" value="PGMPMM"/>
</dbReference>
<evidence type="ECO:0000256" key="9">
    <source>
        <dbReference type="HAMAP-Rule" id="MF_01554"/>
    </source>
</evidence>
<dbReference type="EMBL" id="CP003261">
    <property type="protein sequence ID" value="AGK99151.1"/>
    <property type="molecule type" value="Genomic_DNA"/>
</dbReference>
<dbReference type="InterPro" id="IPR005843">
    <property type="entry name" value="A-D-PHexomutase_C"/>
</dbReference>
<feature type="domain" description="Alpha-D-phosphohexomutase alpha/beta/alpha" evidence="15">
    <location>
        <begin position="257"/>
        <end position="368"/>
    </location>
</feature>
<dbReference type="HOGENOM" id="CLU_016950_7_0_9"/>
<comment type="cofactor">
    <cofactor evidence="9">
        <name>Mg(2+)</name>
        <dbReference type="ChEBI" id="CHEBI:18420"/>
    </cofactor>
    <text evidence="9">Binds 1 Mg(2+) ion per subunit.</text>
</comment>
<dbReference type="CDD" id="cd05802">
    <property type="entry name" value="GlmM"/>
    <property type="match status" value="1"/>
</dbReference>
<dbReference type="PATRIC" id="fig|86416.3.peg.4446"/>
<dbReference type="GO" id="GO:0000287">
    <property type="term" value="F:magnesium ion binding"/>
    <property type="evidence" value="ECO:0007669"/>
    <property type="project" value="UniProtKB-UniRule"/>
</dbReference>
<feature type="domain" description="Alpha-D-phosphohexomutase alpha/beta/alpha" evidence="13">
    <location>
        <begin position="3"/>
        <end position="134"/>
    </location>
</feature>
<feature type="binding site" evidence="9">
    <location>
        <position position="242"/>
    </location>
    <ligand>
        <name>Mg(2+)</name>
        <dbReference type="ChEBI" id="CHEBI:18420"/>
    </ligand>
</feature>
<dbReference type="InterPro" id="IPR016066">
    <property type="entry name" value="A-D-PHexomutase_CS"/>
</dbReference>
<feature type="binding site" description="via phosphate group" evidence="9">
    <location>
        <position position="100"/>
    </location>
    <ligand>
        <name>Mg(2+)</name>
        <dbReference type="ChEBI" id="CHEBI:18420"/>
    </ligand>
</feature>